<dbReference type="GO" id="GO:0007169">
    <property type="term" value="P:cell surface receptor protein tyrosine kinase signaling pathway"/>
    <property type="evidence" value="ECO:0007669"/>
    <property type="project" value="TreeGrafter"/>
</dbReference>
<dbReference type="PRINTS" id="PR00109">
    <property type="entry name" value="TYRKINASE"/>
</dbReference>
<dbReference type="OrthoDB" id="10059265at2759"/>
<dbReference type="SUPFAM" id="SSF56112">
    <property type="entry name" value="Protein kinase-like (PK-like)"/>
    <property type="match status" value="1"/>
</dbReference>
<dbReference type="InterPro" id="IPR050122">
    <property type="entry name" value="RTK"/>
</dbReference>
<dbReference type="Gene3D" id="1.10.510.10">
    <property type="entry name" value="Transferase(Phosphotransferase) domain 1"/>
    <property type="match status" value="1"/>
</dbReference>
<dbReference type="GO" id="GO:0004714">
    <property type="term" value="F:transmembrane receptor protein tyrosine kinase activity"/>
    <property type="evidence" value="ECO:0007669"/>
    <property type="project" value="TreeGrafter"/>
</dbReference>
<protein>
    <recommendedName>
        <fullName evidence="1">Protein kinase domain-containing protein</fullName>
    </recommendedName>
</protein>
<accession>A0A9X0CCQ3</accession>
<dbReference type="SMART" id="SM00219">
    <property type="entry name" value="TyrKc"/>
    <property type="match status" value="1"/>
</dbReference>
<dbReference type="PANTHER" id="PTHR24416">
    <property type="entry name" value="TYROSINE-PROTEIN KINASE RECEPTOR"/>
    <property type="match status" value="1"/>
</dbReference>
<gene>
    <name evidence="2" type="ORF">OS493_031117</name>
</gene>
<dbReference type="PANTHER" id="PTHR24416:SF617">
    <property type="entry name" value="RET ONCOGENE, ISOFORM A"/>
    <property type="match status" value="1"/>
</dbReference>
<dbReference type="Proteomes" id="UP001163046">
    <property type="component" value="Unassembled WGS sequence"/>
</dbReference>
<dbReference type="AlphaFoldDB" id="A0A9X0CCQ3"/>
<dbReference type="Pfam" id="PF07714">
    <property type="entry name" value="PK_Tyr_Ser-Thr"/>
    <property type="match status" value="1"/>
</dbReference>
<sequence>MGNLRDFLRSSHGSVVYANMAGNSLTLTCRDLMSFAWQSARGMSYLASQKGELPLRWMAIESIFQGITTTESDVWSYGVLLWEIVTLGANPYPGMGRDQLISQLHDGYRMPKPQYCSDELYSIMWQCWQQDPESRPTFLELGKTLHRLMTAQKISIDLDNFDVSYINATEEQ</sequence>
<dbReference type="GO" id="GO:0043235">
    <property type="term" value="C:receptor complex"/>
    <property type="evidence" value="ECO:0007669"/>
    <property type="project" value="TreeGrafter"/>
</dbReference>
<dbReference type="InterPro" id="IPR000719">
    <property type="entry name" value="Prot_kinase_dom"/>
</dbReference>
<dbReference type="EMBL" id="MU827812">
    <property type="protein sequence ID" value="KAJ7323703.1"/>
    <property type="molecule type" value="Genomic_DNA"/>
</dbReference>
<evidence type="ECO:0000313" key="2">
    <source>
        <dbReference type="EMBL" id="KAJ7323703.1"/>
    </source>
</evidence>
<keyword evidence="3" id="KW-1185">Reference proteome</keyword>
<name>A0A9X0CCQ3_9CNID</name>
<dbReference type="FunFam" id="1.10.510.10:FF:001927">
    <property type="entry name" value="Receptor protein-tyrosine kinase"/>
    <property type="match status" value="1"/>
</dbReference>
<evidence type="ECO:0000259" key="1">
    <source>
        <dbReference type="PROSITE" id="PS50011"/>
    </source>
</evidence>
<reference evidence="2" key="1">
    <citation type="submission" date="2023-01" db="EMBL/GenBank/DDBJ databases">
        <title>Genome assembly of the deep-sea coral Lophelia pertusa.</title>
        <authorList>
            <person name="Herrera S."/>
            <person name="Cordes E."/>
        </authorList>
    </citation>
    <scope>NUCLEOTIDE SEQUENCE</scope>
    <source>
        <strain evidence="2">USNM1676648</strain>
        <tissue evidence="2">Polyp</tissue>
    </source>
</reference>
<dbReference type="InterPro" id="IPR020635">
    <property type="entry name" value="Tyr_kinase_cat_dom"/>
</dbReference>
<dbReference type="GO" id="GO:0005524">
    <property type="term" value="F:ATP binding"/>
    <property type="evidence" value="ECO:0007669"/>
    <property type="project" value="InterPro"/>
</dbReference>
<dbReference type="InterPro" id="IPR001245">
    <property type="entry name" value="Ser-Thr/Tyr_kinase_cat_dom"/>
</dbReference>
<feature type="domain" description="Protein kinase" evidence="1">
    <location>
        <begin position="1"/>
        <end position="149"/>
    </location>
</feature>
<dbReference type="GO" id="GO:0005886">
    <property type="term" value="C:plasma membrane"/>
    <property type="evidence" value="ECO:0007669"/>
    <property type="project" value="TreeGrafter"/>
</dbReference>
<organism evidence="2 3">
    <name type="scientific">Desmophyllum pertusum</name>
    <dbReference type="NCBI Taxonomy" id="174260"/>
    <lineage>
        <taxon>Eukaryota</taxon>
        <taxon>Metazoa</taxon>
        <taxon>Cnidaria</taxon>
        <taxon>Anthozoa</taxon>
        <taxon>Hexacorallia</taxon>
        <taxon>Scleractinia</taxon>
        <taxon>Caryophylliina</taxon>
        <taxon>Caryophylliidae</taxon>
        <taxon>Desmophyllum</taxon>
    </lineage>
</organism>
<evidence type="ECO:0000313" key="3">
    <source>
        <dbReference type="Proteomes" id="UP001163046"/>
    </source>
</evidence>
<comment type="caution">
    <text evidence="2">The sequence shown here is derived from an EMBL/GenBank/DDBJ whole genome shotgun (WGS) entry which is preliminary data.</text>
</comment>
<dbReference type="PROSITE" id="PS50011">
    <property type="entry name" value="PROTEIN_KINASE_DOM"/>
    <property type="match status" value="1"/>
</dbReference>
<dbReference type="InterPro" id="IPR011009">
    <property type="entry name" value="Kinase-like_dom_sf"/>
</dbReference>
<proteinExistence type="predicted"/>